<dbReference type="AlphaFoldDB" id="A0A0L8AN14"/>
<reference evidence="3" key="1">
    <citation type="submission" date="2014-11" db="EMBL/GenBank/DDBJ databases">
        <title>Genome sequencing of Roseivirga sp. D-25.</title>
        <authorList>
            <person name="Selvaratnam C."/>
            <person name="Thevarajoo S."/>
            <person name="Goh K.M."/>
            <person name="Eee R."/>
            <person name="Chan K.-G."/>
            <person name="Chong C.S."/>
        </authorList>
    </citation>
    <scope>NUCLEOTIDE SEQUENCE [LARGE SCALE GENOMIC DNA]</scope>
    <source>
        <strain evidence="3">D-25</strain>
    </source>
</reference>
<gene>
    <name evidence="2" type="ORF">OB69_04765</name>
</gene>
<keyword evidence="1" id="KW-0812">Transmembrane</keyword>
<evidence type="ECO:0000313" key="3">
    <source>
        <dbReference type="Proteomes" id="UP000036908"/>
    </source>
</evidence>
<keyword evidence="3" id="KW-1185">Reference proteome</keyword>
<feature type="transmembrane region" description="Helical" evidence="1">
    <location>
        <begin position="27"/>
        <end position="44"/>
    </location>
</feature>
<organism evidence="2 3">
    <name type="scientific">Roseivirga seohaensis subsp. aquiponti</name>
    <dbReference type="NCBI Taxonomy" id="1566026"/>
    <lineage>
        <taxon>Bacteria</taxon>
        <taxon>Pseudomonadati</taxon>
        <taxon>Bacteroidota</taxon>
        <taxon>Cytophagia</taxon>
        <taxon>Cytophagales</taxon>
        <taxon>Roseivirgaceae</taxon>
        <taxon>Roseivirga</taxon>
    </lineage>
</organism>
<dbReference type="Proteomes" id="UP000036908">
    <property type="component" value="Unassembled WGS sequence"/>
</dbReference>
<keyword evidence="1" id="KW-0472">Membrane</keyword>
<protein>
    <submittedName>
        <fullName evidence="2">Uncharacterized protein</fullName>
    </submittedName>
</protein>
<sequence length="142" mass="16125">MSCEEVDNECIRKLIAMRPENYLPSRPLVIISVILLSFLSIYAIKTVLERRNAFSSGARYTIGYTTEIYFTTSGRSIRYRYEVNGAEYTGSSPYAYNSEVPNGRYWVKFAVAKPDISSIYQDKPVPQTVKAVPPDGLDIMMK</sequence>
<comment type="caution">
    <text evidence="2">The sequence shown here is derived from an EMBL/GenBank/DDBJ whole genome shotgun (WGS) entry which is preliminary data.</text>
</comment>
<dbReference type="OrthoDB" id="1380281at2"/>
<dbReference type="RefSeq" id="WP_053222555.1">
    <property type="nucleotide sequence ID" value="NZ_JSVA01000005.1"/>
</dbReference>
<keyword evidence="1" id="KW-1133">Transmembrane helix</keyword>
<evidence type="ECO:0000313" key="2">
    <source>
        <dbReference type="EMBL" id="KOF03868.1"/>
    </source>
</evidence>
<proteinExistence type="predicted"/>
<dbReference type="EMBL" id="JSVA01000005">
    <property type="protein sequence ID" value="KOF03868.1"/>
    <property type="molecule type" value="Genomic_DNA"/>
</dbReference>
<accession>A0A0L8AN14</accession>
<name>A0A0L8AN14_9BACT</name>
<dbReference type="PATRIC" id="fig|1566026.4.peg.2773"/>
<evidence type="ECO:0000256" key="1">
    <source>
        <dbReference type="SAM" id="Phobius"/>
    </source>
</evidence>